<feature type="non-terminal residue" evidence="1">
    <location>
        <position position="182"/>
    </location>
</feature>
<comment type="caution">
    <text evidence="1">The sequence shown here is derived from an EMBL/GenBank/DDBJ whole genome shotgun (WGS) entry which is preliminary data.</text>
</comment>
<organism evidence="1">
    <name type="scientific">marine sediment metagenome</name>
    <dbReference type="NCBI Taxonomy" id="412755"/>
    <lineage>
        <taxon>unclassified sequences</taxon>
        <taxon>metagenomes</taxon>
        <taxon>ecological metagenomes</taxon>
    </lineage>
</organism>
<dbReference type="EMBL" id="BARS01023494">
    <property type="protein sequence ID" value="GAG12115.1"/>
    <property type="molecule type" value="Genomic_DNA"/>
</dbReference>
<reference evidence="1" key="1">
    <citation type="journal article" date="2014" name="Front. Microbiol.">
        <title>High frequency of phylogenetically diverse reductive dehalogenase-homologous genes in deep subseafloor sedimentary metagenomes.</title>
        <authorList>
            <person name="Kawai M."/>
            <person name="Futagami T."/>
            <person name="Toyoda A."/>
            <person name="Takaki Y."/>
            <person name="Nishi S."/>
            <person name="Hori S."/>
            <person name="Arai W."/>
            <person name="Tsubouchi T."/>
            <person name="Morono Y."/>
            <person name="Uchiyama I."/>
            <person name="Ito T."/>
            <person name="Fujiyama A."/>
            <person name="Inagaki F."/>
            <person name="Takami H."/>
        </authorList>
    </citation>
    <scope>NUCLEOTIDE SEQUENCE</scope>
    <source>
        <strain evidence="1">Expedition CK06-06</strain>
    </source>
</reference>
<name>X0V1X7_9ZZZZ</name>
<protein>
    <submittedName>
        <fullName evidence="1">Uncharacterized protein</fullName>
    </submittedName>
</protein>
<proteinExistence type="predicted"/>
<dbReference type="AlphaFoldDB" id="X0V1X7"/>
<evidence type="ECO:0000313" key="1">
    <source>
        <dbReference type="EMBL" id="GAG12115.1"/>
    </source>
</evidence>
<gene>
    <name evidence="1" type="ORF">S01H1_37410</name>
</gene>
<accession>X0V1X7</accession>
<sequence>MTDKIIKQNVFVYNSEGVPIDITKYVKNWTLSNGGVQAGATGVDGIVQTGNMTIQNDIDVNFNPEAEFGVLKTVILPIVGNGGTSYPGVPTNAWTKAVGFNKIYSEGALEWDDLTTWDAFDIWNKTTGSSDYSSLYGKVSIVGSNFITPFNMPVSVLFELVYTYIDYTERNPVNTVKDEWSP</sequence>